<sequence>MLVQPSPSGRHSGGPPIISIRRRRSEKLLSLKAKPKSPSEAEAPREKSESISVLGSNRSEFN</sequence>
<protein>
    <submittedName>
        <fullName evidence="2">Uncharacterized protein</fullName>
    </submittedName>
</protein>
<feature type="compositionally biased region" description="Polar residues" evidence="1">
    <location>
        <begin position="50"/>
        <end position="62"/>
    </location>
</feature>
<dbReference type="AlphaFoldDB" id="A0A1R3KNC0"/>
<name>A0A1R3KNC0_9ROSI</name>
<reference evidence="3" key="1">
    <citation type="submission" date="2013-09" db="EMBL/GenBank/DDBJ databases">
        <title>Corchorus olitorius genome sequencing.</title>
        <authorList>
            <person name="Alam M."/>
            <person name="Haque M.S."/>
            <person name="Islam M.S."/>
            <person name="Emdad E.M."/>
            <person name="Islam M.M."/>
            <person name="Ahmed B."/>
            <person name="Halim A."/>
            <person name="Hossen Q.M.M."/>
            <person name="Hossain M.Z."/>
            <person name="Ahmed R."/>
            <person name="Khan M.M."/>
            <person name="Islam R."/>
            <person name="Rashid M.M."/>
            <person name="Khan S.A."/>
            <person name="Rahman M.S."/>
            <person name="Alam M."/>
            <person name="Yahiya A.S."/>
            <person name="Khan M.S."/>
            <person name="Azam M.S."/>
            <person name="Haque T."/>
            <person name="Lashkar M.Z.H."/>
            <person name="Akhand A.I."/>
            <person name="Morshed G."/>
            <person name="Roy S."/>
            <person name="Uddin K.S."/>
            <person name="Rabeya T."/>
            <person name="Hossain A.S."/>
            <person name="Chowdhury A."/>
            <person name="Snigdha A.R."/>
            <person name="Mortoza M.S."/>
            <person name="Matin S.A."/>
            <person name="Hoque S.M.E."/>
            <person name="Islam M.K."/>
            <person name="Roy D.K."/>
            <person name="Haider R."/>
            <person name="Moosa M.M."/>
            <person name="Elias S.M."/>
            <person name="Hasan A.M."/>
            <person name="Jahan S."/>
            <person name="Shafiuddin M."/>
            <person name="Mahmood N."/>
            <person name="Shommy N.S."/>
        </authorList>
    </citation>
    <scope>NUCLEOTIDE SEQUENCE [LARGE SCALE GENOMIC DNA]</scope>
    <source>
        <strain evidence="3">cv. O-4</strain>
    </source>
</reference>
<gene>
    <name evidence="2" type="ORF">COLO4_06349</name>
</gene>
<evidence type="ECO:0000313" key="3">
    <source>
        <dbReference type="Proteomes" id="UP000187203"/>
    </source>
</evidence>
<proteinExistence type="predicted"/>
<feature type="region of interest" description="Disordered" evidence="1">
    <location>
        <begin position="1"/>
        <end position="62"/>
    </location>
</feature>
<evidence type="ECO:0000256" key="1">
    <source>
        <dbReference type="SAM" id="MobiDB-lite"/>
    </source>
</evidence>
<accession>A0A1R3KNC0</accession>
<feature type="compositionally biased region" description="Low complexity" evidence="1">
    <location>
        <begin position="1"/>
        <end position="19"/>
    </location>
</feature>
<comment type="caution">
    <text evidence="2">The sequence shown here is derived from an EMBL/GenBank/DDBJ whole genome shotgun (WGS) entry which is preliminary data.</text>
</comment>
<keyword evidence="3" id="KW-1185">Reference proteome</keyword>
<feature type="compositionally biased region" description="Basic and acidic residues" evidence="1">
    <location>
        <begin position="37"/>
        <end position="49"/>
    </location>
</feature>
<dbReference type="Proteomes" id="UP000187203">
    <property type="component" value="Unassembled WGS sequence"/>
</dbReference>
<dbReference type="EMBL" id="AWUE01012665">
    <property type="protein sequence ID" value="OMP08576.1"/>
    <property type="molecule type" value="Genomic_DNA"/>
</dbReference>
<evidence type="ECO:0000313" key="2">
    <source>
        <dbReference type="EMBL" id="OMP08576.1"/>
    </source>
</evidence>
<organism evidence="2 3">
    <name type="scientific">Corchorus olitorius</name>
    <dbReference type="NCBI Taxonomy" id="93759"/>
    <lineage>
        <taxon>Eukaryota</taxon>
        <taxon>Viridiplantae</taxon>
        <taxon>Streptophyta</taxon>
        <taxon>Embryophyta</taxon>
        <taxon>Tracheophyta</taxon>
        <taxon>Spermatophyta</taxon>
        <taxon>Magnoliopsida</taxon>
        <taxon>eudicotyledons</taxon>
        <taxon>Gunneridae</taxon>
        <taxon>Pentapetalae</taxon>
        <taxon>rosids</taxon>
        <taxon>malvids</taxon>
        <taxon>Malvales</taxon>
        <taxon>Malvaceae</taxon>
        <taxon>Grewioideae</taxon>
        <taxon>Apeibeae</taxon>
        <taxon>Corchorus</taxon>
    </lineage>
</organism>